<keyword evidence="10" id="KW-0067">ATP-binding</keyword>
<evidence type="ECO:0000256" key="4">
    <source>
        <dbReference type="ARBA" id="ARBA00012937"/>
    </source>
</evidence>
<evidence type="ECO:0000256" key="5">
    <source>
        <dbReference type="ARBA" id="ARBA00021364"/>
    </source>
</evidence>
<evidence type="ECO:0000256" key="14">
    <source>
        <dbReference type="PROSITE-ProRule" id="PRU01330"/>
    </source>
</evidence>
<reference evidence="18 19" key="1">
    <citation type="submission" date="2024-02" db="EMBL/GenBank/DDBJ databases">
        <title>Deinococcus carri NBRC 110142.</title>
        <authorList>
            <person name="Ichikawa N."/>
            <person name="Katano-Makiyama Y."/>
            <person name="Hidaka K."/>
        </authorList>
    </citation>
    <scope>NUCLEOTIDE SEQUENCE [LARGE SCALE GENOMIC DNA]</scope>
    <source>
        <strain evidence="18 19">NBRC 110142</strain>
    </source>
</reference>
<evidence type="ECO:0000256" key="8">
    <source>
        <dbReference type="ARBA" id="ARBA00022723"/>
    </source>
</evidence>
<dbReference type="PROSITE" id="PS00181">
    <property type="entry name" value="GLNA_ATP"/>
    <property type="match status" value="1"/>
</dbReference>
<evidence type="ECO:0000256" key="1">
    <source>
        <dbReference type="ARBA" id="ARBA00001946"/>
    </source>
</evidence>
<dbReference type="InterPro" id="IPR027303">
    <property type="entry name" value="Gln_synth_gly_rich_site"/>
</dbReference>
<dbReference type="RefSeq" id="WP_345467013.1">
    <property type="nucleotide sequence ID" value="NZ_BAABRP010000017.1"/>
</dbReference>
<protein>
    <recommendedName>
        <fullName evidence="5">Glutamine synthetase</fullName>
        <ecNumber evidence="4">6.3.1.2</ecNumber>
    </recommendedName>
    <alternativeName>
        <fullName evidence="12">Glutamate--ammonia ligase</fullName>
    </alternativeName>
</protein>
<evidence type="ECO:0000256" key="12">
    <source>
        <dbReference type="ARBA" id="ARBA00030668"/>
    </source>
</evidence>
<evidence type="ECO:0000256" key="10">
    <source>
        <dbReference type="ARBA" id="ARBA00022840"/>
    </source>
</evidence>
<dbReference type="EMBL" id="BAABRP010000017">
    <property type="protein sequence ID" value="GAA5514387.1"/>
    <property type="molecule type" value="Genomic_DNA"/>
</dbReference>
<feature type="domain" description="GS beta-grasp" evidence="16">
    <location>
        <begin position="21"/>
        <end position="110"/>
    </location>
</feature>
<dbReference type="NCBIfam" id="TIGR00653">
    <property type="entry name" value="GlnA"/>
    <property type="match status" value="1"/>
</dbReference>
<evidence type="ECO:0000256" key="3">
    <source>
        <dbReference type="ARBA" id="ARBA00009897"/>
    </source>
</evidence>
<sequence>MTLNPNPTPTPEALLATLDAENVAFLRLQFTDILGTTKNVEVPRSQFEKALRGDVTFDGSAVEGFTRVEESDMLLSPDLSTFLIYPPFSPEDAASGRIARLICDVTLPDGTPFEGDPRFVLKRQVERARALGFEMFVGTEPEFFLFERTPAGVGSTVTHDRAGYFDLAPIDKGERIRREITQRLVQMGFEIEAAHHEVAPGQHEIDFRYAPALETADRIATFKFVVKRVALEHGLLASFLPKPIAGVNGSGMHCHLSLFREGQNAFADPGGEHGLSDTARHFIAGVLEHAGGMTAITNPLVNSYKRLVPGYEAPVNVAWSTSNRTALIRIPAKRGHSTRAEVRMPDPSCNPYLALAVLLAAGLDGLAQKMEPPPAIARNIFRMTVREKRHHRIRELPADLREAVDELEKDPVVAGALGEHVMEHFVAAKRAEWRDYSTTVHPWELERALDLI</sequence>
<keyword evidence="8" id="KW-0479">Metal-binding</keyword>
<feature type="domain" description="GS catalytic" evidence="17">
    <location>
        <begin position="117"/>
        <end position="452"/>
    </location>
</feature>
<gene>
    <name evidence="18" type="ORF">Dcar01_03142</name>
</gene>
<evidence type="ECO:0000313" key="19">
    <source>
        <dbReference type="Proteomes" id="UP001401887"/>
    </source>
</evidence>
<comment type="caution">
    <text evidence="18">The sequence shown here is derived from an EMBL/GenBank/DDBJ whole genome shotgun (WGS) entry which is preliminary data.</text>
</comment>
<keyword evidence="11" id="KW-0460">Magnesium</keyword>
<keyword evidence="7" id="KW-0436">Ligase</keyword>
<dbReference type="Proteomes" id="UP001401887">
    <property type="component" value="Unassembled WGS sequence"/>
</dbReference>
<evidence type="ECO:0000256" key="7">
    <source>
        <dbReference type="ARBA" id="ARBA00022598"/>
    </source>
</evidence>
<accession>A0ABP9WDS5</accession>
<organism evidence="18 19">
    <name type="scientific">Deinococcus carri</name>
    <dbReference type="NCBI Taxonomy" id="1211323"/>
    <lineage>
        <taxon>Bacteria</taxon>
        <taxon>Thermotogati</taxon>
        <taxon>Deinococcota</taxon>
        <taxon>Deinococci</taxon>
        <taxon>Deinococcales</taxon>
        <taxon>Deinococcaceae</taxon>
        <taxon>Deinococcus</taxon>
    </lineage>
</organism>
<comment type="catalytic activity">
    <reaction evidence="13">
        <text>L-glutamate + NH4(+) + ATP = L-glutamine + ADP + phosphate + H(+)</text>
        <dbReference type="Rhea" id="RHEA:16169"/>
        <dbReference type="ChEBI" id="CHEBI:15378"/>
        <dbReference type="ChEBI" id="CHEBI:28938"/>
        <dbReference type="ChEBI" id="CHEBI:29985"/>
        <dbReference type="ChEBI" id="CHEBI:30616"/>
        <dbReference type="ChEBI" id="CHEBI:43474"/>
        <dbReference type="ChEBI" id="CHEBI:58359"/>
        <dbReference type="ChEBI" id="CHEBI:456216"/>
        <dbReference type="EC" id="6.3.1.2"/>
    </reaction>
</comment>
<evidence type="ECO:0000256" key="15">
    <source>
        <dbReference type="RuleBase" id="RU000384"/>
    </source>
</evidence>
<evidence type="ECO:0000256" key="13">
    <source>
        <dbReference type="ARBA" id="ARBA00049436"/>
    </source>
</evidence>
<dbReference type="SUPFAM" id="SSF54368">
    <property type="entry name" value="Glutamine synthetase, N-terminal domain"/>
    <property type="match status" value="1"/>
</dbReference>
<evidence type="ECO:0000256" key="11">
    <source>
        <dbReference type="ARBA" id="ARBA00022842"/>
    </source>
</evidence>
<dbReference type="PANTHER" id="PTHR43785:SF12">
    <property type="entry name" value="TYPE-1 GLUTAMINE SYNTHETASE 2"/>
    <property type="match status" value="1"/>
</dbReference>
<evidence type="ECO:0000256" key="6">
    <source>
        <dbReference type="ARBA" id="ARBA00022490"/>
    </source>
</evidence>
<dbReference type="Gene3D" id="3.30.590.10">
    <property type="entry name" value="Glutamine synthetase/guanido kinase, catalytic domain"/>
    <property type="match status" value="1"/>
</dbReference>
<evidence type="ECO:0000256" key="2">
    <source>
        <dbReference type="ARBA" id="ARBA00004496"/>
    </source>
</evidence>
<dbReference type="PROSITE" id="PS51987">
    <property type="entry name" value="GS_CATALYTIC"/>
    <property type="match status" value="1"/>
</dbReference>
<keyword evidence="9" id="KW-0547">Nucleotide-binding</keyword>
<comment type="cofactor">
    <cofactor evidence="1">
        <name>Mg(2+)</name>
        <dbReference type="ChEBI" id="CHEBI:18420"/>
    </cofactor>
</comment>
<evidence type="ECO:0000259" key="16">
    <source>
        <dbReference type="PROSITE" id="PS51986"/>
    </source>
</evidence>
<keyword evidence="6" id="KW-0963">Cytoplasm</keyword>
<proteinExistence type="inferred from homology"/>
<dbReference type="EC" id="6.3.1.2" evidence="4"/>
<dbReference type="InterPro" id="IPR008147">
    <property type="entry name" value="Gln_synt_N"/>
</dbReference>
<dbReference type="Pfam" id="PF00120">
    <property type="entry name" value="Gln-synt_C"/>
    <property type="match status" value="1"/>
</dbReference>
<dbReference type="InterPro" id="IPR004809">
    <property type="entry name" value="Gln_synth_I"/>
</dbReference>
<evidence type="ECO:0000313" key="18">
    <source>
        <dbReference type="EMBL" id="GAA5514387.1"/>
    </source>
</evidence>
<dbReference type="SMART" id="SM01230">
    <property type="entry name" value="Gln-synt_C"/>
    <property type="match status" value="1"/>
</dbReference>
<dbReference type="Gene3D" id="3.10.20.70">
    <property type="entry name" value="Glutamine synthetase, N-terminal domain"/>
    <property type="match status" value="1"/>
</dbReference>
<comment type="subcellular location">
    <subcellularLocation>
        <location evidence="2">Cytoplasm</location>
    </subcellularLocation>
</comment>
<dbReference type="Pfam" id="PF03951">
    <property type="entry name" value="Gln-synt_N"/>
    <property type="match status" value="1"/>
</dbReference>
<comment type="similarity">
    <text evidence="3 14 15">Belongs to the glutamine synthetase family.</text>
</comment>
<dbReference type="SUPFAM" id="SSF55931">
    <property type="entry name" value="Glutamine synthetase/guanido kinase"/>
    <property type="match status" value="1"/>
</dbReference>
<dbReference type="InterPro" id="IPR036651">
    <property type="entry name" value="Gln_synt_N_sf"/>
</dbReference>
<name>A0ABP9WDS5_9DEIO</name>
<dbReference type="PROSITE" id="PS51986">
    <property type="entry name" value="GS_BETA_GRASP"/>
    <property type="match status" value="1"/>
</dbReference>
<dbReference type="PANTHER" id="PTHR43785">
    <property type="entry name" value="GAMMA-GLUTAMYLPUTRESCINE SYNTHETASE"/>
    <property type="match status" value="1"/>
</dbReference>
<keyword evidence="19" id="KW-1185">Reference proteome</keyword>
<dbReference type="InterPro" id="IPR014746">
    <property type="entry name" value="Gln_synth/guanido_kin_cat_dom"/>
</dbReference>
<dbReference type="InterPro" id="IPR008146">
    <property type="entry name" value="Gln_synth_cat_dom"/>
</dbReference>
<evidence type="ECO:0000259" key="17">
    <source>
        <dbReference type="PROSITE" id="PS51987"/>
    </source>
</evidence>
<evidence type="ECO:0000256" key="9">
    <source>
        <dbReference type="ARBA" id="ARBA00022741"/>
    </source>
</evidence>